<comment type="caution">
    <text evidence="1">The sequence shown here is derived from an EMBL/GenBank/DDBJ whole genome shotgun (WGS) entry which is preliminary data.</text>
</comment>
<dbReference type="AlphaFoldDB" id="A0A644ZWJ5"/>
<name>A0A644ZWJ5_9ZZZZ</name>
<accession>A0A644ZWJ5</accession>
<dbReference type="PROSITE" id="PS51257">
    <property type="entry name" value="PROKAR_LIPOPROTEIN"/>
    <property type="match status" value="1"/>
</dbReference>
<proteinExistence type="predicted"/>
<organism evidence="1">
    <name type="scientific">bioreactor metagenome</name>
    <dbReference type="NCBI Taxonomy" id="1076179"/>
    <lineage>
        <taxon>unclassified sequences</taxon>
        <taxon>metagenomes</taxon>
        <taxon>ecological metagenomes</taxon>
    </lineage>
</organism>
<sequence length="352" mass="39761">MIKFRSLLVALPLFFLLSSCNYLHIDAFTGSTLIWESGSNNYFNRDKPHDLAFPTRILVTGEVERDVYVKIDKLPWHSVTVKEAIPDGDSVAFFGAFRYDGFALSDILSTVKVDKWSKESFYPPVDLYVEVWNDKGEHVVFSWGEIFYSADVYKIILARSVTRVIPGKTGEMWDLPRNSKIVAGFDHYSVRNIENPVKIVIRSLRGNFIVDRDPEIFRSDSLLIYNGEKRLAVLDPALYLNASLTEQKTMFYGQSMGNKGEKVYRGFNLGQILDSAYTGAPGTLAGKIVCIEGTDGYRASFSLSELINRNDHREPLLVYGEQEEGRVGFSVFCSSDMFADRAIKSVSKITIN</sequence>
<protein>
    <submittedName>
        <fullName evidence="1">Uncharacterized protein</fullName>
    </submittedName>
</protein>
<reference evidence="1" key="1">
    <citation type="submission" date="2019-08" db="EMBL/GenBank/DDBJ databases">
        <authorList>
            <person name="Kucharzyk K."/>
            <person name="Murdoch R.W."/>
            <person name="Higgins S."/>
            <person name="Loffler F."/>
        </authorList>
    </citation>
    <scope>NUCLEOTIDE SEQUENCE</scope>
</reference>
<dbReference type="EMBL" id="VSSQ01009546">
    <property type="protein sequence ID" value="MPM41944.1"/>
    <property type="molecule type" value="Genomic_DNA"/>
</dbReference>
<gene>
    <name evidence="1" type="ORF">SDC9_88606</name>
</gene>
<evidence type="ECO:0000313" key="1">
    <source>
        <dbReference type="EMBL" id="MPM41944.1"/>
    </source>
</evidence>